<dbReference type="RefSeq" id="WP_055258813.1">
    <property type="nucleotide sequence ID" value="NZ_CYXT01000014.1"/>
</dbReference>
<evidence type="ECO:0000313" key="2">
    <source>
        <dbReference type="Proteomes" id="UP000095598"/>
    </source>
</evidence>
<accession>A0A173T934</accession>
<dbReference type="AlphaFoldDB" id="A0A173T934"/>
<gene>
    <name evidence="1" type="ORF">ERS852425_01915</name>
</gene>
<name>A0A173T934_ANAHA</name>
<organism evidence="1 2">
    <name type="scientific">Anaerostipes hadrus</name>
    <dbReference type="NCBI Taxonomy" id="649756"/>
    <lineage>
        <taxon>Bacteria</taxon>
        <taxon>Bacillati</taxon>
        <taxon>Bacillota</taxon>
        <taxon>Clostridia</taxon>
        <taxon>Lachnospirales</taxon>
        <taxon>Lachnospiraceae</taxon>
        <taxon>Anaerostipes</taxon>
    </lineage>
</organism>
<evidence type="ECO:0000313" key="1">
    <source>
        <dbReference type="EMBL" id="CUM99332.1"/>
    </source>
</evidence>
<proteinExistence type="predicted"/>
<dbReference type="Proteomes" id="UP000095598">
    <property type="component" value="Unassembled WGS sequence"/>
</dbReference>
<reference evidence="1 2" key="1">
    <citation type="submission" date="2015-09" db="EMBL/GenBank/DDBJ databases">
        <authorList>
            <consortium name="Pathogen Informatics"/>
        </authorList>
    </citation>
    <scope>NUCLEOTIDE SEQUENCE [LARGE SCALE GENOMIC DNA]</scope>
    <source>
        <strain evidence="1 2">2789STDY5608868</strain>
    </source>
</reference>
<protein>
    <submittedName>
        <fullName evidence="1">Uncharacterized protein</fullName>
    </submittedName>
</protein>
<dbReference type="EMBL" id="CYXT01000014">
    <property type="protein sequence ID" value="CUM99332.1"/>
    <property type="molecule type" value="Genomic_DNA"/>
</dbReference>
<sequence>MDYTKWDTIENWKLTNRGEKEVEAFIRKCKAKRKEIMDAGIDTACHTHIPTKALILADINCGENLAEDGYRSVWGVTDNYDLSIFLEYDVDIVEE</sequence>